<keyword evidence="11" id="KW-1133">Transmembrane helix</keyword>
<keyword evidence="3" id="KW-0121">Carboxypeptidase</keyword>
<dbReference type="GO" id="GO:0008270">
    <property type="term" value="F:zinc ion binding"/>
    <property type="evidence" value="ECO:0007669"/>
    <property type="project" value="InterPro"/>
</dbReference>
<dbReference type="EMBL" id="JAFNEN010000334">
    <property type="protein sequence ID" value="KAG8185509.1"/>
    <property type="molecule type" value="Genomic_DNA"/>
</dbReference>
<reference evidence="13 14" key="1">
    <citation type="journal article" date="2022" name="Nat. Ecol. Evol.">
        <title>A masculinizing supergene underlies an exaggerated male reproductive morph in a spider.</title>
        <authorList>
            <person name="Hendrickx F."/>
            <person name="De Corte Z."/>
            <person name="Sonet G."/>
            <person name="Van Belleghem S.M."/>
            <person name="Kostlbacher S."/>
            <person name="Vangestel C."/>
        </authorList>
    </citation>
    <scope>NUCLEOTIDE SEQUENCE [LARGE SCALE GENOMIC DNA]</scope>
    <source>
        <strain evidence="13">W744_W776</strain>
    </source>
</reference>
<dbReference type="FunFam" id="3.40.630.10:FF:000020">
    <property type="entry name" value="Carboxypeptidase D"/>
    <property type="match status" value="1"/>
</dbReference>
<evidence type="ECO:0000256" key="7">
    <source>
        <dbReference type="ARBA" id="ARBA00022833"/>
    </source>
</evidence>
<dbReference type="InterPro" id="IPR008969">
    <property type="entry name" value="CarboxyPept-like_regulatory"/>
</dbReference>
<keyword evidence="14" id="KW-1185">Reference proteome</keyword>
<organism evidence="13 14">
    <name type="scientific">Oedothorax gibbosus</name>
    <dbReference type="NCBI Taxonomy" id="931172"/>
    <lineage>
        <taxon>Eukaryota</taxon>
        <taxon>Metazoa</taxon>
        <taxon>Ecdysozoa</taxon>
        <taxon>Arthropoda</taxon>
        <taxon>Chelicerata</taxon>
        <taxon>Arachnida</taxon>
        <taxon>Araneae</taxon>
        <taxon>Araneomorphae</taxon>
        <taxon>Entelegynae</taxon>
        <taxon>Araneoidea</taxon>
        <taxon>Linyphiidae</taxon>
        <taxon>Erigoninae</taxon>
        <taxon>Oedothorax</taxon>
    </lineage>
</organism>
<comment type="similarity">
    <text evidence="2 9">Belongs to the peptidase M14 family.</text>
</comment>
<sequence length="1575" mass="175545">MHGNEVVGREILLQLAHYLLHNYGKNDRITNLIDTVDIHILPSANPDGFEAATEGDCFGSKNPTGRKNGNGVDLNRDFPDQFSEQANNTLTEGRQPETVSLMTWIVSNPFVLSANLHGGAVVASYPFDDSKYHVDQGKPSLSPDDKVFKHLAQTYADAHANMKNGNVCQDDDFPGGITNGAEWYDVAGGMQDYNYVYSNCYEITLEVSCCKYPKAENLSIEWENNKDALISYIEKIHMGFKGTVVDSITKEPIEQAYVVVTGIDHNVTTTKTGHYWRLILPGVYTVKFSSHGYMTDNKLVVVKENIVSEVYVELIPLKEDKSTTSLSLTTSKTISSSSTKAPSTTNIQTSTTTNPAPFAPAGGKDTAKSELEFKHHHFKDMVAILQNITKKCSKITRLYSIGKSVEDRDLYVIEMSDNPGVHEPGEPEFKYIANMHGNEVVGRELLLLLIQYFCNQYESDPRIKTLLDTTRIHIMPSMNPDGYEFAREGDFDGLIGRANANGVDLNRNFPDQFGVTKENAVQQPETLAAMSWILSEPFVLSANMHGGTLVANYPYDDNIQNKDGIYSKSPDDKVFRKLARVYSSKHPTMHLGKPCVGGQGNLNESFPDGITNGASWYSVPGGMQDWNYLHSNCFELTLELGCFKYPYVRNLSKYWDDNREPLISLIEQVHSGIHGFILDTNGKAITNATIHVIGIDHDVVSANFGDYWRLLSSGKYVIVASAHGYSRSTREVTVPDDSHGIEVNFTLHNDYLAWSQREDFGILDNIDDRYLSNTELHTALLNLSTENPNLVKPMANFGRDGLKALNFIIVSSKVRESIDKPQVAVVGGLHYSEPAGREICLRLARHLVEGYRRNDPSITKLLDTVVIHIIPSVDNRESHETSIQYLDYGDKFGEDYDGIFAPVEGLKSNLKSYHYSALISIEGSGLKMSLPAAVMQAKNELEENVFSYLSQAFVSSHPLLSKSSMCGETQNNNPSENGEKSLVNYAYVFHGTAALAAHISCCRRPEPEELPMLWENNMKSLHNFLVATSQGIKGHVKSNFGEPMTNVSVQILNSKKVIPVTSESAFFALTLPAGTYELSFECPHHENITKSVVVKEGEMVELEVAMNPIVTEIQTHDYNGMEKALLHISKSYPSIVKLQSLGTTKGKNELWVLKINSQILEESSLPAVRLVAGLNGYEPVATELLIQLAEQLVTLYKKDTAITNIIDNTIIYIAPLLDPDSSKTITISDCTINRKMPDFTLNRSFGSSDSSAHDIDLIKNWVKSHPAVVSAAIYSGAEVVAYPFQNPVHTGTSMSKEDENVFIQLAKVYSENHPTMHEGHFSCSSYNYNFPMGITQASNLHSHRGSYLDYNYNSTEGYGLAIYADCCSGAKPNDMAKIWLKNKKPLLSLIRQAQYGMAGSVLAENNKPLQGAKISIFSFKRSFSTNLKGYYHILLFPGEYVITVKADGYRPVTKIVHIFPGDATQVIFQMKSDDSIAGFSRRSFYLISGTVLLLVLLSGLCIYSTVLYKRRKGYQFHKLDQGHCLFDEEEFNGKSNFLKRSDYHDDSSSEDEVYNTYALKDDKKKQKTWLLDTAT</sequence>
<keyword evidence="4" id="KW-0645">Protease</keyword>
<evidence type="ECO:0000256" key="4">
    <source>
        <dbReference type="ARBA" id="ARBA00022670"/>
    </source>
</evidence>
<feature type="domain" description="Peptidase M14" evidence="12">
    <location>
        <begin position="374"/>
        <end position="669"/>
    </location>
</feature>
<evidence type="ECO:0000256" key="3">
    <source>
        <dbReference type="ARBA" id="ARBA00022645"/>
    </source>
</evidence>
<comment type="cofactor">
    <cofactor evidence="1">
        <name>Zn(2+)</name>
        <dbReference type="ChEBI" id="CHEBI:29105"/>
    </cofactor>
</comment>
<evidence type="ECO:0000256" key="1">
    <source>
        <dbReference type="ARBA" id="ARBA00001947"/>
    </source>
</evidence>
<evidence type="ECO:0000313" key="13">
    <source>
        <dbReference type="EMBL" id="KAG8185509.1"/>
    </source>
</evidence>
<feature type="active site" description="Proton donor/acceptor" evidence="9">
    <location>
        <position position="639"/>
    </location>
</feature>
<keyword evidence="5" id="KW-0479">Metal-binding</keyword>
<comment type="caution">
    <text evidence="13">The sequence shown here is derived from an EMBL/GenBank/DDBJ whole genome shotgun (WGS) entry which is preliminary data.</text>
</comment>
<feature type="active site" description="Proton donor/acceptor" evidence="9">
    <location>
        <position position="206"/>
    </location>
</feature>
<dbReference type="GO" id="GO:0004181">
    <property type="term" value="F:metallocarboxypeptidase activity"/>
    <property type="evidence" value="ECO:0007669"/>
    <property type="project" value="InterPro"/>
</dbReference>
<accession>A0AAV6UMI3</accession>
<dbReference type="GO" id="GO:0016485">
    <property type="term" value="P:protein processing"/>
    <property type="evidence" value="ECO:0007669"/>
    <property type="project" value="TreeGrafter"/>
</dbReference>
<proteinExistence type="inferred from homology"/>
<dbReference type="SMART" id="SM00631">
    <property type="entry name" value="Zn_pept"/>
    <property type="match status" value="2"/>
</dbReference>
<feature type="domain" description="Peptidase M14" evidence="12">
    <location>
        <begin position="769"/>
        <end position="1028"/>
    </location>
</feature>
<dbReference type="GO" id="GO:0006518">
    <property type="term" value="P:peptide metabolic process"/>
    <property type="evidence" value="ECO:0007669"/>
    <property type="project" value="TreeGrafter"/>
</dbReference>
<gene>
    <name evidence="13" type="ORF">JTE90_019764</name>
</gene>
<keyword evidence="11" id="KW-0472">Membrane</keyword>
<evidence type="ECO:0000256" key="5">
    <source>
        <dbReference type="ARBA" id="ARBA00022723"/>
    </source>
</evidence>
<protein>
    <recommendedName>
        <fullName evidence="12">Peptidase M14 domain-containing protein</fullName>
    </recommendedName>
</protein>
<evidence type="ECO:0000256" key="11">
    <source>
        <dbReference type="SAM" id="Phobius"/>
    </source>
</evidence>
<evidence type="ECO:0000256" key="10">
    <source>
        <dbReference type="SAM" id="MobiDB-lite"/>
    </source>
</evidence>
<dbReference type="CDD" id="cd11308">
    <property type="entry name" value="Peptidase_M14NE-CP-C_like"/>
    <property type="match status" value="2"/>
</dbReference>
<dbReference type="Gene3D" id="3.40.630.10">
    <property type="entry name" value="Zn peptidases"/>
    <property type="match status" value="5"/>
</dbReference>
<evidence type="ECO:0000256" key="8">
    <source>
        <dbReference type="ARBA" id="ARBA00023180"/>
    </source>
</evidence>
<evidence type="ECO:0000313" key="14">
    <source>
        <dbReference type="Proteomes" id="UP000827092"/>
    </source>
</evidence>
<dbReference type="Proteomes" id="UP000827092">
    <property type="component" value="Unassembled WGS sequence"/>
</dbReference>
<dbReference type="SUPFAM" id="SSF53187">
    <property type="entry name" value="Zn-dependent exopeptidases"/>
    <property type="match status" value="4"/>
</dbReference>
<dbReference type="GO" id="GO:0005615">
    <property type="term" value="C:extracellular space"/>
    <property type="evidence" value="ECO:0007669"/>
    <property type="project" value="TreeGrafter"/>
</dbReference>
<dbReference type="Pfam" id="PF13620">
    <property type="entry name" value="CarboxypepD_reg"/>
    <property type="match status" value="3"/>
</dbReference>
<dbReference type="PROSITE" id="PS00132">
    <property type="entry name" value="CARBOXYPEPT_ZN_1"/>
    <property type="match status" value="1"/>
</dbReference>
<dbReference type="PROSITE" id="PS52035">
    <property type="entry name" value="PEPTIDASE_M14"/>
    <property type="match status" value="4"/>
</dbReference>
<dbReference type="PRINTS" id="PR00765">
    <property type="entry name" value="CRBOXYPTASEA"/>
</dbReference>
<dbReference type="InterPro" id="IPR050753">
    <property type="entry name" value="Peptidase_M14_domain"/>
</dbReference>
<dbReference type="InterPro" id="IPR057246">
    <property type="entry name" value="CARBOXYPEPT_ZN_1"/>
</dbReference>
<dbReference type="PROSITE" id="PS00133">
    <property type="entry name" value="CARBOXYPEPT_ZN_2"/>
    <property type="match status" value="2"/>
</dbReference>
<dbReference type="SUPFAM" id="SSF49464">
    <property type="entry name" value="Carboxypeptidase regulatory domain-like"/>
    <property type="match status" value="4"/>
</dbReference>
<feature type="compositionally biased region" description="Low complexity" evidence="10">
    <location>
        <begin position="328"/>
        <end position="354"/>
    </location>
</feature>
<dbReference type="Gene3D" id="2.60.40.1120">
    <property type="entry name" value="Carboxypeptidase-like, regulatory domain"/>
    <property type="match status" value="4"/>
</dbReference>
<dbReference type="PANTHER" id="PTHR11532">
    <property type="entry name" value="PROTEASE M14 CARBOXYPEPTIDASE"/>
    <property type="match status" value="1"/>
</dbReference>
<feature type="domain" description="Peptidase M14" evidence="12">
    <location>
        <begin position="1114"/>
        <end position="1393"/>
    </location>
</feature>
<evidence type="ECO:0000256" key="6">
    <source>
        <dbReference type="ARBA" id="ARBA00022801"/>
    </source>
</evidence>
<evidence type="ECO:0000256" key="2">
    <source>
        <dbReference type="ARBA" id="ARBA00005988"/>
    </source>
</evidence>
<dbReference type="InterPro" id="IPR000834">
    <property type="entry name" value="Peptidase_M14"/>
</dbReference>
<name>A0AAV6UMI3_9ARAC</name>
<dbReference type="CDD" id="cd03858">
    <property type="entry name" value="M14_CP_N-E_like"/>
    <property type="match status" value="1"/>
</dbReference>
<keyword evidence="11" id="KW-0812">Transmembrane</keyword>
<dbReference type="PANTHER" id="PTHR11532:SF62">
    <property type="entry name" value="CARBOXYPEPTIDASE D"/>
    <property type="match status" value="1"/>
</dbReference>
<keyword evidence="7" id="KW-0862">Zinc</keyword>
<feature type="transmembrane region" description="Helical" evidence="11">
    <location>
        <begin position="1484"/>
        <end position="1508"/>
    </location>
</feature>
<comment type="caution">
    <text evidence="9">Lacks conserved residue(s) required for the propagation of feature annotation.</text>
</comment>
<evidence type="ECO:0000256" key="9">
    <source>
        <dbReference type="PROSITE-ProRule" id="PRU01379"/>
    </source>
</evidence>
<evidence type="ECO:0000259" key="12">
    <source>
        <dbReference type="PROSITE" id="PS52035"/>
    </source>
</evidence>
<keyword evidence="8" id="KW-0325">Glycoprotein</keyword>
<dbReference type="InterPro" id="IPR057247">
    <property type="entry name" value="CARBOXYPEPT_ZN_2"/>
</dbReference>
<dbReference type="Pfam" id="PF00246">
    <property type="entry name" value="Peptidase_M14"/>
    <property type="match status" value="4"/>
</dbReference>
<keyword evidence="6" id="KW-0378">Hydrolase</keyword>
<feature type="region of interest" description="Disordered" evidence="10">
    <location>
        <begin position="328"/>
        <end position="365"/>
    </location>
</feature>
<feature type="domain" description="Peptidase M14" evidence="12">
    <location>
        <begin position="1"/>
        <end position="236"/>
    </location>
</feature>